<evidence type="ECO:0000259" key="8">
    <source>
        <dbReference type="SMART" id="SM00645"/>
    </source>
</evidence>
<dbReference type="SMART" id="SM00848">
    <property type="entry name" value="Inhibitor_I29"/>
    <property type="match status" value="1"/>
</dbReference>
<gene>
    <name evidence="10" type="ORF">RR48_09775</name>
</gene>
<feature type="signal peptide" evidence="7">
    <location>
        <begin position="1"/>
        <end position="17"/>
    </location>
</feature>
<dbReference type="Gene3D" id="3.90.70.10">
    <property type="entry name" value="Cysteine proteinases"/>
    <property type="match status" value="1"/>
</dbReference>
<feature type="domain" description="Peptidase C1A papain C-terminal" evidence="8">
    <location>
        <begin position="131"/>
        <end position="344"/>
    </location>
</feature>
<evidence type="ECO:0000256" key="6">
    <source>
        <dbReference type="ARBA" id="ARBA00023157"/>
    </source>
</evidence>
<dbReference type="STRING" id="76193.A0A194R223"/>
<evidence type="ECO:0000313" key="11">
    <source>
        <dbReference type="Proteomes" id="UP000053240"/>
    </source>
</evidence>
<reference evidence="10 11" key="1">
    <citation type="journal article" date="2015" name="Nat. Commun.">
        <title>Outbred genome sequencing and CRISPR/Cas9 gene editing in butterflies.</title>
        <authorList>
            <person name="Li X."/>
            <person name="Fan D."/>
            <person name="Zhang W."/>
            <person name="Liu G."/>
            <person name="Zhang L."/>
            <person name="Zhao L."/>
            <person name="Fang X."/>
            <person name="Chen L."/>
            <person name="Dong Y."/>
            <person name="Chen Y."/>
            <person name="Ding Y."/>
            <person name="Zhao R."/>
            <person name="Feng M."/>
            <person name="Zhu Y."/>
            <person name="Feng Y."/>
            <person name="Jiang X."/>
            <person name="Zhu D."/>
            <person name="Xiang H."/>
            <person name="Feng X."/>
            <person name="Li S."/>
            <person name="Wang J."/>
            <person name="Zhang G."/>
            <person name="Kronforst M.R."/>
            <person name="Wang W."/>
        </authorList>
    </citation>
    <scope>NUCLEOTIDE SEQUENCE [LARGE SCALE GENOMIC DNA]</scope>
    <source>
        <strain evidence="10">Ya'a_city_454_Pm</strain>
        <tissue evidence="10">Whole body</tissue>
    </source>
</reference>
<dbReference type="InterPro" id="IPR000169">
    <property type="entry name" value="Pept_cys_AS"/>
</dbReference>
<dbReference type="PROSITE" id="PS00139">
    <property type="entry name" value="THIOL_PROTEASE_CYS"/>
    <property type="match status" value="1"/>
</dbReference>
<dbReference type="InterPro" id="IPR039417">
    <property type="entry name" value="Peptidase_C1A_papain-like"/>
</dbReference>
<dbReference type="PRINTS" id="PR00705">
    <property type="entry name" value="PAPAIN"/>
</dbReference>
<proteinExistence type="inferred from homology"/>
<sequence>MLKLILTISIFIFIVGGIDLNRLGKGLKEPSSVNYDIKKSKQLFEEFVEKYNKQYDRVEYNYRYEIFVKNLEEINERNKKSKSAIYGITKFVDLTHEEFIAKYTGLAISGRRSDFVNTTVEVETLLDSTEAPEEFDWRNKNVVTEVKDQSTCGSCWAFSATGVTEGQYAIRHSELLSLSEKQLIDCWSESGGCATGHYPHVALNAVAKMGGFMTETDYPYAPRQDECSFQKDKVAVRVKRGVRIQVNDEEQLKRLVYQKGPISTGFFAYNGFSTYSGQIIDGANCPADATPNHAMLIVGYGVENGTPYWIIKNSYSENWGDRGYLKLIRGKNACALLFYTALAEVE</sequence>
<feature type="chain" id="PRO_5018695662" evidence="7">
    <location>
        <begin position="18"/>
        <end position="346"/>
    </location>
</feature>
<dbReference type="Pfam" id="PF08246">
    <property type="entry name" value="Inhibitor_I29"/>
    <property type="match status" value="1"/>
</dbReference>
<evidence type="ECO:0000256" key="1">
    <source>
        <dbReference type="ARBA" id="ARBA00008455"/>
    </source>
</evidence>
<dbReference type="SMART" id="SM00645">
    <property type="entry name" value="Pept_C1"/>
    <property type="match status" value="1"/>
</dbReference>
<keyword evidence="3" id="KW-0378">Hydrolase</keyword>
<evidence type="ECO:0000256" key="5">
    <source>
        <dbReference type="ARBA" id="ARBA00023145"/>
    </source>
</evidence>
<evidence type="ECO:0000313" key="10">
    <source>
        <dbReference type="EMBL" id="KPJ11838.1"/>
    </source>
</evidence>
<dbReference type="InterPro" id="IPR013201">
    <property type="entry name" value="Prot_inhib_I29"/>
</dbReference>
<dbReference type="PANTHER" id="PTHR12411">
    <property type="entry name" value="CYSTEINE PROTEASE FAMILY C1-RELATED"/>
    <property type="match status" value="1"/>
</dbReference>
<keyword evidence="2" id="KW-0645">Protease</keyword>
<evidence type="ECO:0000256" key="4">
    <source>
        <dbReference type="ARBA" id="ARBA00022807"/>
    </source>
</evidence>
<accession>A0A194R223</accession>
<keyword evidence="7" id="KW-0732">Signal</keyword>
<dbReference type="FunFam" id="3.90.70.10:FF:000103">
    <property type="entry name" value="Hypothetical LOC496748"/>
    <property type="match status" value="1"/>
</dbReference>
<dbReference type="CDD" id="cd02248">
    <property type="entry name" value="Peptidase_C1A"/>
    <property type="match status" value="1"/>
</dbReference>
<keyword evidence="5" id="KW-0865">Zymogen</keyword>
<organism evidence="10 11">
    <name type="scientific">Papilio machaon</name>
    <name type="common">Old World swallowtail butterfly</name>
    <dbReference type="NCBI Taxonomy" id="76193"/>
    <lineage>
        <taxon>Eukaryota</taxon>
        <taxon>Metazoa</taxon>
        <taxon>Ecdysozoa</taxon>
        <taxon>Arthropoda</taxon>
        <taxon>Hexapoda</taxon>
        <taxon>Insecta</taxon>
        <taxon>Pterygota</taxon>
        <taxon>Neoptera</taxon>
        <taxon>Endopterygota</taxon>
        <taxon>Lepidoptera</taxon>
        <taxon>Glossata</taxon>
        <taxon>Ditrysia</taxon>
        <taxon>Papilionoidea</taxon>
        <taxon>Papilionidae</taxon>
        <taxon>Papilioninae</taxon>
        <taxon>Papilio</taxon>
    </lineage>
</organism>
<comment type="similarity">
    <text evidence="1">Belongs to the peptidase C1 family.</text>
</comment>
<keyword evidence="4" id="KW-0788">Thiol protease</keyword>
<dbReference type="GO" id="GO:0008234">
    <property type="term" value="F:cysteine-type peptidase activity"/>
    <property type="evidence" value="ECO:0007669"/>
    <property type="project" value="UniProtKB-KW"/>
</dbReference>
<keyword evidence="6" id="KW-1015">Disulfide bond</keyword>
<dbReference type="AlphaFoldDB" id="A0A194R223"/>
<evidence type="ECO:0000256" key="2">
    <source>
        <dbReference type="ARBA" id="ARBA00022670"/>
    </source>
</evidence>
<name>A0A194R223_PAPMA</name>
<dbReference type="EMBL" id="KQ460855">
    <property type="protein sequence ID" value="KPJ11838.1"/>
    <property type="molecule type" value="Genomic_DNA"/>
</dbReference>
<protein>
    <submittedName>
        <fullName evidence="10">Viral cathepsin</fullName>
    </submittedName>
</protein>
<dbReference type="GO" id="GO:0006508">
    <property type="term" value="P:proteolysis"/>
    <property type="evidence" value="ECO:0007669"/>
    <property type="project" value="UniProtKB-KW"/>
</dbReference>
<keyword evidence="11" id="KW-1185">Reference proteome</keyword>
<dbReference type="InterPro" id="IPR038765">
    <property type="entry name" value="Papain-like_cys_pep_sf"/>
</dbReference>
<dbReference type="SUPFAM" id="SSF54001">
    <property type="entry name" value="Cysteine proteinases"/>
    <property type="match status" value="1"/>
</dbReference>
<dbReference type="Pfam" id="PF00112">
    <property type="entry name" value="Peptidase_C1"/>
    <property type="match status" value="1"/>
</dbReference>
<dbReference type="InterPro" id="IPR000668">
    <property type="entry name" value="Peptidase_C1A_C"/>
</dbReference>
<feature type="domain" description="Cathepsin propeptide inhibitor" evidence="9">
    <location>
        <begin position="44"/>
        <end position="99"/>
    </location>
</feature>
<dbReference type="InParanoid" id="A0A194R223"/>
<dbReference type="InterPro" id="IPR013128">
    <property type="entry name" value="Peptidase_C1A"/>
</dbReference>
<evidence type="ECO:0000256" key="3">
    <source>
        <dbReference type="ARBA" id="ARBA00022801"/>
    </source>
</evidence>
<dbReference type="Proteomes" id="UP000053240">
    <property type="component" value="Unassembled WGS sequence"/>
</dbReference>
<evidence type="ECO:0000256" key="7">
    <source>
        <dbReference type="SAM" id="SignalP"/>
    </source>
</evidence>
<evidence type="ECO:0000259" key="9">
    <source>
        <dbReference type="SMART" id="SM00848"/>
    </source>
</evidence>